<evidence type="ECO:0000313" key="1">
    <source>
        <dbReference type="EMBL" id="OGC58404.1"/>
    </source>
</evidence>
<evidence type="ECO:0000313" key="2">
    <source>
        <dbReference type="Proteomes" id="UP000178346"/>
    </source>
</evidence>
<sequence length="60" mass="6392">MADEFIFQIGPADKIAPPDKIPNFTCEKCGEGFNKRVGGKCPKCGQPTKLVPRRNTGAGG</sequence>
<organism evidence="1 2">
    <name type="scientific">candidate division WWE3 bacterium RIFCSPLOWO2_01_FULL_41_9</name>
    <dbReference type="NCBI Taxonomy" id="1802626"/>
    <lineage>
        <taxon>Bacteria</taxon>
        <taxon>Katanobacteria</taxon>
    </lineage>
</organism>
<comment type="caution">
    <text evidence="1">The sequence shown here is derived from an EMBL/GenBank/DDBJ whole genome shotgun (WGS) entry which is preliminary data.</text>
</comment>
<name>A0A1F4VMM8_UNCKA</name>
<reference evidence="1 2" key="1">
    <citation type="journal article" date="2016" name="Nat. Commun.">
        <title>Thousands of microbial genomes shed light on interconnected biogeochemical processes in an aquifer system.</title>
        <authorList>
            <person name="Anantharaman K."/>
            <person name="Brown C.T."/>
            <person name="Hug L.A."/>
            <person name="Sharon I."/>
            <person name="Castelle C.J."/>
            <person name="Probst A.J."/>
            <person name="Thomas B.C."/>
            <person name="Singh A."/>
            <person name="Wilkins M.J."/>
            <person name="Karaoz U."/>
            <person name="Brodie E.L."/>
            <person name="Williams K.H."/>
            <person name="Hubbard S.S."/>
            <person name="Banfield J.F."/>
        </authorList>
    </citation>
    <scope>NUCLEOTIDE SEQUENCE [LARGE SCALE GENOMIC DNA]</scope>
</reference>
<proteinExistence type="predicted"/>
<dbReference type="AlphaFoldDB" id="A0A1F4VMM8"/>
<gene>
    <name evidence="1" type="ORF">A2976_00070</name>
</gene>
<dbReference type="Proteomes" id="UP000178346">
    <property type="component" value="Unassembled WGS sequence"/>
</dbReference>
<protein>
    <submittedName>
        <fullName evidence="1">Uncharacterized protein</fullName>
    </submittedName>
</protein>
<accession>A0A1F4VMM8</accession>
<dbReference type="EMBL" id="MEVJ01000001">
    <property type="protein sequence ID" value="OGC58404.1"/>
    <property type="molecule type" value="Genomic_DNA"/>
</dbReference>